<feature type="transmembrane region" description="Helical" evidence="10">
    <location>
        <begin position="235"/>
        <end position="258"/>
    </location>
</feature>
<dbReference type="GO" id="GO:1902600">
    <property type="term" value="P:proton transmembrane transport"/>
    <property type="evidence" value="ECO:0007669"/>
    <property type="project" value="InterPro"/>
</dbReference>
<feature type="transmembrane region" description="Helical" evidence="10">
    <location>
        <begin position="350"/>
        <end position="375"/>
    </location>
</feature>
<feature type="transmembrane region" description="Helical" evidence="10">
    <location>
        <begin position="71"/>
        <end position="88"/>
    </location>
</feature>
<feature type="transmembrane region" description="Helical" evidence="10">
    <location>
        <begin position="40"/>
        <end position="59"/>
    </location>
</feature>
<keyword evidence="6 10" id="KW-1133">Transmembrane helix</keyword>
<evidence type="ECO:0000256" key="9">
    <source>
        <dbReference type="ARBA" id="ARBA00038341"/>
    </source>
</evidence>
<evidence type="ECO:0000256" key="5">
    <source>
        <dbReference type="ARBA" id="ARBA00022958"/>
    </source>
</evidence>
<evidence type="ECO:0000259" key="13">
    <source>
        <dbReference type="Pfam" id="PF23259"/>
    </source>
</evidence>
<dbReference type="InterPro" id="IPR038770">
    <property type="entry name" value="Na+/solute_symporter_sf"/>
</dbReference>
<dbReference type="OrthoDB" id="1861329at2759"/>
<evidence type="ECO:0000256" key="10">
    <source>
        <dbReference type="SAM" id="Phobius"/>
    </source>
</evidence>
<dbReference type="EMBL" id="WJXA01000013">
    <property type="protein sequence ID" value="KAF7120906.1"/>
    <property type="molecule type" value="Genomic_DNA"/>
</dbReference>
<feature type="transmembrane region" description="Helical" evidence="10">
    <location>
        <begin position="416"/>
        <end position="436"/>
    </location>
</feature>
<feature type="transmembrane region" description="Helical" evidence="10">
    <location>
        <begin position="170"/>
        <end position="191"/>
    </location>
</feature>
<evidence type="ECO:0000256" key="4">
    <source>
        <dbReference type="ARBA" id="ARBA00022692"/>
    </source>
</evidence>
<feature type="transmembrane region" description="Helical" evidence="10">
    <location>
        <begin position="203"/>
        <end position="223"/>
    </location>
</feature>
<keyword evidence="7" id="KW-0406">Ion transport</keyword>
<evidence type="ECO:0000256" key="8">
    <source>
        <dbReference type="ARBA" id="ARBA00023136"/>
    </source>
</evidence>
<dbReference type="Proteomes" id="UP000626092">
    <property type="component" value="Unassembled WGS sequence"/>
</dbReference>
<comment type="caution">
    <text evidence="14">The sequence shown here is derived from an EMBL/GenBank/DDBJ whole genome shotgun (WGS) entry which is preliminary data.</text>
</comment>
<evidence type="ECO:0000256" key="7">
    <source>
        <dbReference type="ARBA" id="ARBA00023065"/>
    </source>
</evidence>
<dbReference type="Pfam" id="PF23256">
    <property type="entry name" value="CHX17_2nd"/>
    <property type="match status" value="1"/>
</dbReference>
<comment type="subcellular location">
    <subcellularLocation>
        <location evidence="1">Membrane</location>
        <topology evidence="1">Multi-pass membrane protein</topology>
    </subcellularLocation>
</comment>
<keyword evidence="2" id="KW-0813">Transport</keyword>
<evidence type="ECO:0000256" key="6">
    <source>
        <dbReference type="ARBA" id="ARBA00022989"/>
    </source>
</evidence>
<evidence type="ECO:0000259" key="12">
    <source>
        <dbReference type="Pfam" id="PF23256"/>
    </source>
</evidence>
<dbReference type="InterPro" id="IPR057291">
    <property type="entry name" value="CHX17_2nd"/>
</dbReference>
<name>A0A834G183_RHOSS</name>
<evidence type="ECO:0000256" key="2">
    <source>
        <dbReference type="ARBA" id="ARBA00022448"/>
    </source>
</evidence>
<dbReference type="InterPro" id="IPR057290">
    <property type="entry name" value="CHX17_C"/>
</dbReference>
<dbReference type="GO" id="GO:0006813">
    <property type="term" value="P:potassium ion transport"/>
    <property type="evidence" value="ECO:0007669"/>
    <property type="project" value="UniProtKB-KW"/>
</dbReference>
<keyword evidence="3" id="KW-0633">Potassium transport</keyword>
<protein>
    <recommendedName>
        <fullName evidence="16">Cation/H+ exchanger domain-containing protein</fullName>
    </recommendedName>
</protein>
<feature type="transmembrane region" description="Helical" evidence="10">
    <location>
        <begin position="270"/>
        <end position="294"/>
    </location>
</feature>
<gene>
    <name evidence="14" type="ORF">RHSIM_Rhsim13G0064400</name>
</gene>
<proteinExistence type="inferred from homology"/>
<evidence type="ECO:0000313" key="14">
    <source>
        <dbReference type="EMBL" id="KAF7120906.1"/>
    </source>
</evidence>
<dbReference type="GO" id="GO:0006885">
    <property type="term" value="P:regulation of pH"/>
    <property type="evidence" value="ECO:0007669"/>
    <property type="project" value="TreeGrafter"/>
</dbReference>
<dbReference type="PANTHER" id="PTHR32468">
    <property type="entry name" value="CATION/H + ANTIPORTER"/>
    <property type="match status" value="1"/>
</dbReference>
<dbReference type="PANTHER" id="PTHR32468:SF109">
    <property type="entry name" value="CATION_H(+) ANTIPORTER 24-RELATED"/>
    <property type="match status" value="1"/>
</dbReference>
<evidence type="ECO:0000256" key="3">
    <source>
        <dbReference type="ARBA" id="ARBA00022538"/>
    </source>
</evidence>
<feature type="domain" description="Cation/H(+) antiporter C-terminal" evidence="13">
    <location>
        <begin position="635"/>
        <end position="777"/>
    </location>
</feature>
<evidence type="ECO:0000259" key="11">
    <source>
        <dbReference type="Pfam" id="PF00999"/>
    </source>
</evidence>
<dbReference type="Pfam" id="PF23259">
    <property type="entry name" value="CHX17_C"/>
    <property type="match status" value="1"/>
</dbReference>
<keyword evidence="4 10" id="KW-0812">Transmembrane</keyword>
<dbReference type="GO" id="GO:0012505">
    <property type="term" value="C:endomembrane system"/>
    <property type="evidence" value="ECO:0007669"/>
    <property type="project" value="TreeGrafter"/>
</dbReference>
<dbReference type="InterPro" id="IPR006153">
    <property type="entry name" value="Cation/H_exchanger_TM"/>
</dbReference>
<dbReference type="InterPro" id="IPR050794">
    <property type="entry name" value="CPA2_transporter"/>
</dbReference>
<dbReference type="GO" id="GO:0015297">
    <property type="term" value="F:antiporter activity"/>
    <property type="evidence" value="ECO:0007669"/>
    <property type="project" value="InterPro"/>
</dbReference>
<keyword evidence="15" id="KW-1185">Reference proteome</keyword>
<sequence length="798" mass="87931">MVKMISVGGSQTADQALYICRHSHGTHPRGIFYGENPLDFSFPLLLLDAILVIFFIRSLHFLLKPLKQPHIVSKILGGIMIGPSVLGRNRAFAKNVFPDNTSYVFKNIGLVGFVYFLFLSGVKMDITAIAKTGKKQLSIGLIGVLVPFLTVLSIMIATRKTLDKELTRVPVMQGIASAFAVTTFPVLYQVIKELNLLSSEVGKLAMSSVLVSDCIGVVCMIIFEAARMETIDALWVLISFIGIAALIGGFWKAMVWIVKSTPERKPVDPGYVVWIFLAVMVIAFLSDVSGLAVANAPLWLGLAVPAGPPLGAALVEGADTLVTDVLMPFSYAFVGMYTDVSSMVGQWSSVVPLFVMILAAYFTKVVTVLVVALFFEMTVRDGLALSLVMSLRGQVEILIFMHWMDLEIIQVPSFTMLIILTTVLTAIATPLISILYDPTRPYKVNKRRAIQYTPPNTELHIVACIHDQESVTGFLNLLQVSNPSASSPFAVYALRLIELVGRAAPVFVDHEQQAQGFEQYSGFNAIHNALKLFQESQGDYVKFNMFTTVSPTRTMYQDICDLAVTKKAILIILPYNKECLETRTEAARPQILLRSVNCCVLAHAPCSVGVLVDNGPFRDNKIVNSAMRRITHRFAVLFLGGADAREAIAFADRMAGNVDVSLTAIRFLSHNNEGDDEMEKKLDDGLVTWFWVKNEGNKRVVYREVVVQNGEETVAAIRAMGKDYYDLWIVGRKNGINPVLLQGLSNWSQNNELGVIGDFIASTDVGSRASVLVVQQQVLRGQEPASRGLLRWFSSCSY</sequence>
<feature type="transmembrane region" description="Helical" evidence="10">
    <location>
        <begin position="108"/>
        <end position="126"/>
    </location>
</feature>
<feature type="domain" description="Cation/H+ exchanger transmembrane" evidence="11">
    <location>
        <begin position="52"/>
        <end position="432"/>
    </location>
</feature>
<dbReference type="GO" id="GO:0016020">
    <property type="term" value="C:membrane"/>
    <property type="evidence" value="ECO:0007669"/>
    <property type="project" value="UniProtKB-SubCell"/>
</dbReference>
<dbReference type="Gene3D" id="1.20.1530.20">
    <property type="match status" value="1"/>
</dbReference>
<dbReference type="Pfam" id="PF00999">
    <property type="entry name" value="Na_H_Exchanger"/>
    <property type="match status" value="1"/>
</dbReference>
<evidence type="ECO:0000313" key="15">
    <source>
        <dbReference type="Proteomes" id="UP000626092"/>
    </source>
</evidence>
<dbReference type="AlphaFoldDB" id="A0A834G183"/>
<keyword evidence="5" id="KW-0630">Potassium</keyword>
<evidence type="ECO:0008006" key="16">
    <source>
        <dbReference type="Google" id="ProtNLM"/>
    </source>
</evidence>
<comment type="similarity">
    <text evidence="9">Belongs to the monovalent cation:proton antiporter 2 (CPA2) transporter (TC 2.A.37) family. CHX (TC 2.A.37.4) subfamily.</text>
</comment>
<keyword evidence="8 10" id="KW-0472">Membrane</keyword>
<feature type="transmembrane region" description="Helical" evidence="10">
    <location>
        <begin position="382"/>
        <end position="404"/>
    </location>
</feature>
<accession>A0A834G183</accession>
<evidence type="ECO:0000256" key="1">
    <source>
        <dbReference type="ARBA" id="ARBA00004141"/>
    </source>
</evidence>
<reference evidence="14" key="1">
    <citation type="submission" date="2019-11" db="EMBL/GenBank/DDBJ databases">
        <authorList>
            <person name="Liu Y."/>
            <person name="Hou J."/>
            <person name="Li T.-Q."/>
            <person name="Guan C.-H."/>
            <person name="Wu X."/>
            <person name="Wu H.-Z."/>
            <person name="Ling F."/>
            <person name="Zhang R."/>
            <person name="Shi X.-G."/>
            <person name="Ren J.-P."/>
            <person name="Chen E.-F."/>
            <person name="Sun J.-M."/>
        </authorList>
    </citation>
    <scope>NUCLEOTIDE SEQUENCE</scope>
    <source>
        <strain evidence="14">Adult_tree_wgs_1</strain>
        <tissue evidence="14">Leaves</tissue>
    </source>
</reference>
<feature type="domain" description="Cation/H(+) antiporter central" evidence="12">
    <location>
        <begin position="490"/>
        <end position="615"/>
    </location>
</feature>
<feature type="transmembrane region" description="Helical" evidence="10">
    <location>
        <begin position="138"/>
        <end position="158"/>
    </location>
</feature>
<organism evidence="14 15">
    <name type="scientific">Rhododendron simsii</name>
    <name type="common">Sims's rhododendron</name>
    <dbReference type="NCBI Taxonomy" id="118357"/>
    <lineage>
        <taxon>Eukaryota</taxon>
        <taxon>Viridiplantae</taxon>
        <taxon>Streptophyta</taxon>
        <taxon>Embryophyta</taxon>
        <taxon>Tracheophyta</taxon>
        <taxon>Spermatophyta</taxon>
        <taxon>Magnoliopsida</taxon>
        <taxon>eudicotyledons</taxon>
        <taxon>Gunneridae</taxon>
        <taxon>Pentapetalae</taxon>
        <taxon>asterids</taxon>
        <taxon>Ericales</taxon>
        <taxon>Ericaceae</taxon>
        <taxon>Ericoideae</taxon>
        <taxon>Rhodoreae</taxon>
        <taxon>Rhododendron</taxon>
    </lineage>
</organism>